<sequence length="250" mass="27459">MTPPYCESPLRSASIGLNDFTHSIEKVAALGAREEASGRLLRSLCELVDSHPSAAIRYIDVGQRRSEVREGVRVSTVPMERVHEVERAVGTIARAFCALEMSPRAFVLSSASLFSLGQRDEAESTACKGLRLFGIQAEGALLALTAAMAARMRGDWETARSHYLSMHDCRIDSYRRIAFAAASIAAAERDDLSAASHFYVALMALGVETGHRMIRQVATIRLERGDGECIERALAQLLHYSWIKPLRPNA</sequence>
<protein>
    <submittedName>
        <fullName evidence="1">Uncharacterized protein</fullName>
    </submittedName>
</protein>
<keyword evidence="2" id="KW-1185">Reference proteome</keyword>
<gene>
    <name evidence="1" type="ORF">Poly30_28650</name>
</gene>
<reference evidence="1 2" key="1">
    <citation type="submission" date="2019-02" db="EMBL/GenBank/DDBJ databases">
        <title>Deep-cultivation of Planctomycetes and their phenomic and genomic characterization uncovers novel biology.</title>
        <authorList>
            <person name="Wiegand S."/>
            <person name="Jogler M."/>
            <person name="Boedeker C."/>
            <person name="Pinto D."/>
            <person name="Vollmers J."/>
            <person name="Rivas-Marin E."/>
            <person name="Kohn T."/>
            <person name="Peeters S.H."/>
            <person name="Heuer A."/>
            <person name="Rast P."/>
            <person name="Oberbeckmann S."/>
            <person name="Bunk B."/>
            <person name="Jeske O."/>
            <person name="Meyerdierks A."/>
            <person name="Storesund J.E."/>
            <person name="Kallscheuer N."/>
            <person name="Luecker S."/>
            <person name="Lage O.M."/>
            <person name="Pohl T."/>
            <person name="Merkel B.J."/>
            <person name="Hornburger P."/>
            <person name="Mueller R.-W."/>
            <person name="Bruemmer F."/>
            <person name="Labrenz M."/>
            <person name="Spormann A.M."/>
            <person name="Op den Camp H."/>
            <person name="Overmann J."/>
            <person name="Amann R."/>
            <person name="Jetten M.S.M."/>
            <person name="Mascher T."/>
            <person name="Medema M.H."/>
            <person name="Devos D.P."/>
            <person name="Kaster A.-K."/>
            <person name="Ovreas L."/>
            <person name="Rohde M."/>
            <person name="Galperin M.Y."/>
            <person name="Jogler C."/>
        </authorList>
    </citation>
    <scope>NUCLEOTIDE SEQUENCE [LARGE SCALE GENOMIC DNA]</scope>
    <source>
        <strain evidence="1 2">Poly30</strain>
    </source>
</reference>
<dbReference type="AlphaFoldDB" id="A0A518ETC2"/>
<accession>A0A518ETC2</accession>
<dbReference type="Proteomes" id="UP000320390">
    <property type="component" value="Chromosome"/>
</dbReference>
<evidence type="ECO:0000313" key="1">
    <source>
        <dbReference type="EMBL" id="QDV07341.1"/>
    </source>
</evidence>
<evidence type="ECO:0000313" key="2">
    <source>
        <dbReference type="Proteomes" id="UP000320390"/>
    </source>
</evidence>
<dbReference type="EMBL" id="CP036434">
    <property type="protein sequence ID" value="QDV07341.1"/>
    <property type="molecule type" value="Genomic_DNA"/>
</dbReference>
<name>A0A518ETC2_9BACT</name>
<proteinExistence type="predicted"/>
<organism evidence="1 2">
    <name type="scientific">Saltatorellus ferox</name>
    <dbReference type="NCBI Taxonomy" id="2528018"/>
    <lineage>
        <taxon>Bacteria</taxon>
        <taxon>Pseudomonadati</taxon>
        <taxon>Planctomycetota</taxon>
        <taxon>Planctomycetia</taxon>
        <taxon>Planctomycetia incertae sedis</taxon>
        <taxon>Saltatorellus</taxon>
    </lineage>
</organism>